<feature type="binding site" evidence="10">
    <location>
        <position position="294"/>
    </location>
    <ligand>
        <name>ATP</name>
        <dbReference type="ChEBI" id="CHEBI:30616"/>
    </ligand>
</feature>
<comment type="caution">
    <text evidence="13">The sequence shown here is derived from an EMBL/GenBank/DDBJ whole genome shotgun (WGS) entry which is preliminary data.</text>
</comment>
<comment type="catalytic activity">
    <reaction evidence="8">
        <text>L-aspartate + L-glutamine + ATP + H2O = L-asparagine + L-glutamate + AMP + diphosphate + H(+)</text>
        <dbReference type="Rhea" id="RHEA:12228"/>
        <dbReference type="ChEBI" id="CHEBI:15377"/>
        <dbReference type="ChEBI" id="CHEBI:15378"/>
        <dbReference type="ChEBI" id="CHEBI:29985"/>
        <dbReference type="ChEBI" id="CHEBI:29991"/>
        <dbReference type="ChEBI" id="CHEBI:30616"/>
        <dbReference type="ChEBI" id="CHEBI:33019"/>
        <dbReference type="ChEBI" id="CHEBI:58048"/>
        <dbReference type="ChEBI" id="CHEBI:58359"/>
        <dbReference type="ChEBI" id="CHEBI:456215"/>
        <dbReference type="EC" id="6.3.5.4"/>
    </reaction>
</comment>
<evidence type="ECO:0000256" key="11">
    <source>
        <dbReference type="PIRSR" id="PIRSR001589-3"/>
    </source>
</evidence>
<dbReference type="OrthoDB" id="9763290at2"/>
<dbReference type="GO" id="GO:0004066">
    <property type="term" value="F:asparagine synthase (glutamine-hydrolyzing) activity"/>
    <property type="evidence" value="ECO:0007669"/>
    <property type="project" value="UniProtKB-EC"/>
</dbReference>
<evidence type="ECO:0000256" key="9">
    <source>
        <dbReference type="PIRSR" id="PIRSR001589-1"/>
    </source>
</evidence>
<dbReference type="InterPro" id="IPR051786">
    <property type="entry name" value="ASN_synthetase/amidase"/>
</dbReference>
<dbReference type="PIRSF" id="PIRSF001589">
    <property type="entry name" value="Asn_synthetase_glu-h"/>
    <property type="match status" value="1"/>
</dbReference>
<evidence type="ECO:0000256" key="1">
    <source>
        <dbReference type="ARBA" id="ARBA00005187"/>
    </source>
</evidence>
<dbReference type="GO" id="GO:0006529">
    <property type="term" value="P:asparagine biosynthetic process"/>
    <property type="evidence" value="ECO:0007669"/>
    <property type="project" value="UniProtKB-KW"/>
</dbReference>
<feature type="site" description="Important for beta-aspartyl-AMP intermediate formation" evidence="11">
    <location>
        <position position="379"/>
    </location>
</feature>
<evidence type="ECO:0000259" key="12">
    <source>
        <dbReference type="PROSITE" id="PS51278"/>
    </source>
</evidence>
<dbReference type="SUPFAM" id="SSF52402">
    <property type="entry name" value="Adenine nucleotide alpha hydrolases-like"/>
    <property type="match status" value="1"/>
</dbReference>
<proteinExistence type="inferred from homology"/>
<evidence type="ECO:0000313" key="14">
    <source>
        <dbReference type="Proteomes" id="UP000441717"/>
    </source>
</evidence>
<dbReference type="SUPFAM" id="SSF56235">
    <property type="entry name" value="N-terminal nucleophile aminohydrolases (Ntn hydrolases)"/>
    <property type="match status" value="1"/>
</dbReference>
<feature type="active site" description="For GATase activity" evidence="9">
    <location>
        <position position="2"/>
    </location>
</feature>
<dbReference type="EMBL" id="WHYR01000058">
    <property type="protein sequence ID" value="MQL53646.1"/>
    <property type="molecule type" value="Genomic_DNA"/>
</dbReference>
<evidence type="ECO:0000256" key="7">
    <source>
        <dbReference type="ARBA" id="ARBA00022962"/>
    </source>
</evidence>
<dbReference type="Gene3D" id="3.40.50.620">
    <property type="entry name" value="HUPs"/>
    <property type="match status" value="1"/>
</dbReference>
<dbReference type="CDD" id="cd00712">
    <property type="entry name" value="AsnB"/>
    <property type="match status" value="1"/>
</dbReference>
<keyword evidence="13" id="KW-0436">Ligase</keyword>
<keyword evidence="7 9" id="KW-0315">Glutamine amidotransferase</keyword>
<reference evidence="13 14" key="1">
    <citation type="submission" date="2019-10" db="EMBL/GenBank/DDBJ databases">
        <title>Comparative genomics of sulfur disproportionating microorganisms.</title>
        <authorList>
            <person name="Ward L.M."/>
            <person name="Bertran E."/>
            <person name="Johnston D."/>
        </authorList>
    </citation>
    <scope>NUCLEOTIDE SEQUENCE [LARGE SCALE GENOMIC DNA]</scope>
    <source>
        <strain evidence="13 14">DSM 14055</strain>
    </source>
</reference>
<accession>A0A6N7IU43</accession>
<dbReference type="GO" id="GO:0005524">
    <property type="term" value="F:ATP binding"/>
    <property type="evidence" value="ECO:0007669"/>
    <property type="project" value="UniProtKB-KW"/>
</dbReference>
<dbReference type="PANTHER" id="PTHR43284">
    <property type="entry name" value="ASPARAGINE SYNTHETASE (GLUTAMINE-HYDROLYZING)"/>
    <property type="match status" value="1"/>
</dbReference>
<keyword evidence="14" id="KW-1185">Reference proteome</keyword>
<feature type="domain" description="Glutamine amidotransferase type-2" evidence="12">
    <location>
        <begin position="2"/>
        <end position="216"/>
    </location>
</feature>
<dbReference type="InterPro" id="IPR033738">
    <property type="entry name" value="AsnB_N"/>
</dbReference>
<dbReference type="InterPro" id="IPR029055">
    <property type="entry name" value="Ntn_hydrolases_N"/>
</dbReference>
<dbReference type="EC" id="6.3.5.4" evidence="3"/>
<dbReference type="AlphaFoldDB" id="A0A6N7IU43"/>
<dbReference type="InterPro" id="IPR014729">
    <property type="entry name" value="Rossmann-like_a/b/a_fold"/>
</dbReference>
<keyword evidence="4 10" id="KW-0547">Nucleotide-binding</keyword>
<keyword evidence="5 10" id="KW-0067">ATP-binding</keyword>
<gene>
    <name evidence="13" type="primary">asnB</name>
    <name evidence="13" type="ORF">GFC01_15535</name>
</gene>
<evidence type="ECO:0000256" key="6">
    <source>
        <dbReference type="ARBA" id="ARBA00022888"/>
    </source>
</evidence>
<dbReference type="Proteomes" id="UP000441717">
    <property type="component" value="Unassembled WGS sequence"/>
</dbReference>
<organism evidence="13 14">
    <name type="scientific">Desulfofundulus thermobenzoicus</name>
    <dbReference type="NCBI Taxonomy" id="29376"/>
    <lineage>
        <taxon>Bacteria</taxon>
        <taxon>Bacillati</taxon>
        <taxon>Bacillota</taxon>
        <taxon>Clostridia</taxon>
        <taxon>Eubacteriales</taxon>
        <taxon>Peptococcaceae</taxon>
        <taxon>Desulfofundulus</taxon>
    </lineage>
</organism>
<keyword evidence="6 9" id="KW-0061">Asparagine biosynthesis</keyword>
<dbReference type="Pfam" id="PF13537">
    <property type="entry name" value="GATase_7"/>
    <property type="match status" value="1"/>
</dbReference>
<dbReference type="PROSITE" id="PS51278">
    <property type="entry name" value="GATASE_TYPE_2"/>
    <property type="match status" value="1"/>
</dbReference>
<dbReference type="RefSeq" id="WP_152948107.1">
    <property type="nucleotide sequence ID" value="NZ_WHYR01000058.1"/>
</dbReference>
<dbReference type="InterPro" id="IPR006426">
    <property type="entry name" value="Asn_synth_AEB"/>
</dbReference>
<dbReference type="InterPro" id="IPR001962">
    <property type="entry name" value="Asn_synthase"/>
</dbReference>
<sequence length="614" mass="70126">MCGITGWVDWNRDLTHQRPVLEKMCATLARRGPDAEGLWLSPRAALGHRRLVVVDPAGGGQPMIRRKGENTYVMVYNGELYNTPDLRRELEARGYRFQGHSDTEVLLTAFMEWDKDCVKRLNGIFAFAAWDETRQCLFLARDRLGVKPLFYMQRGGFLLFGSELKALLAHPAVEPALDGEGLAEIFVLGPGRTPGHGVFQGVKELKPGHCLVYDRRGTRVYRYWQLESRPHTDDLSTTAATVGWLLEDTVRRQLVADVPVCTLLSGGLDSSAITAFASAAFRRDGLEPLRTYSVDYDGNEHYFKPNSFESSSDALWVGEISRFLGTEHQVVLINNSRLAEALMDVVRARDLPGMADIDSSLLLFCREVKKEATVALSGECADEIFGGYPWFHRTEAIRANTFPWALNLKERTRLLSPQLLDVIRPEEYVARRYRETLDEVPHLPGEERGEARMREMLYLTMQWFMATLLDRKDRMSMANGLEVRVPFCDHRLVEYAWNIPWEMKTCGRMEKGILRRALAGLLPETVLYRRKTPYPKTHHPAYLEAVRRQILEILDDPAAPIRPFINVGAVRLFACQEAESMGMPWYGQLMRGPQLLAYLIQVNTWLKEYRVRVL</sequence>
<dbReference type="Gene3D" id="3.60.20.10">
    <property type="entry name" value="Glutamine Phosphoribosylpyrophosphate, subunit 1, domain 1"/>
    <property type="match status" value="1"/>
</dbReference>
<protein>
    <recommendedName>
        <fullName evidence="3">asparagine synthase (glutamine-hydrolyzing)</fullName>
        <ecNumber evidence="3">6.3.5.4</ecNumber>
    </recommendedName>
</protein>
<feature type="binding site" evidence="10">
    <location>
        <begin position="377"/>
        <end position="378"/>
    </location>
    <ligand>
        <name>ATP</name>
        <dbReference type="ChEBI" id="CHEBI:30616"/>
    </ligand>
</feature>
<dbReference type="GO" id="GO:0005829">
    <property type="term" value="C:cytosol"/>
    <property type="evidence" value="ECO:0007669"/>
    <property type="project" value="TreeGrafter"/>
</dbReference>
<dbReference type="NCBIfam" id="TIGR01536">
    <property type="entry name" value="asn_synth_AEB"/>
    <property type="match status" value="1"/>
</dbReference>
<comment type="pathway">
    <text evidence="1">Amino-acid biosynthesis; L-asparagine biosynthesis; L-asparagine from L-aspartate (L-Gln route): step 1/1.</text>
</comment>
<dbReference type="InterPro" id="IPR017932">
    <property type="entry name" value="GATase_2_dom"/>
</dbReference>
<dbReference type="Pfam" id="PF00733">
    <property type="entry name" value="Asn_synthase"/>
    <property type="match status" value="1"/>
</dbReference>
<evidence type="ECO:0000256" key="4">
    <source>
        <dbReference type="ARBA" id="ARBA00022741"/>
    </source>
</evidence>
<evidence type="ECO:0000256" key="8">
    <source>
        <dbReference type="ARBA" id="ARBA00048741"/>
    </source>
</evidence>
<dbReference type="CDD" id="cd01991">
    <property type="entry name" value="Asn_synthase_B_C"/>
    <property type="match status" value="1"/>
</dbReference>
<evidence type="ECO:0000256" key="3">
    <source>
        <dbReference type="ARBA" id="ARBA00012737"/>
    </source>
</evidence>
<dbReference type="PANTHER" id="PTHR43284:SF1">
    <property type="entry name" value="ASPARAGINE SYNTHETASE"/>
    <property type="match status" value="1"/>
</dbReference>
<feature type="binding site" evidence="10">
    <location>
        <position position="102"/>
    </location>
    <ligand>
        <name>L-glutamine</name>
        <dbReference type="ChEBI" id="CHEBI:58359"/>
    </ligand>
</feature>
<name>A0A6N7IU43_9FIRM</name>
<evidence type="ECO:0000256" key="5">
    <source>
        <dbReference type="ARBA" id="ARBA00022840"/>
    </source>
</evidence>
<evidence type="ECO:0000313" key="13">
    <source>
        <dbReference type="EMBL" id="MQL53646.1"/>
    </source>
</evidence>
<evidence type="ECO:0000256" key="10">
    <source>
        <dbReference type="PIRSR" id="PIRSR001589-2"/>
    </source>
</evidence>
<keyword evidence="9" id="KW-0028">Amino-acid biosynthesis</keyword>
<evidence type="ECO:0000256" key="2">
    <source>
        <dbReference type="ARBA" id="ARBA00005752"/>
    </source>
</evidence>
<feature type="binding site" evidence="10">
    <location>
        <position position="263"/>
    </location>
    <ligand>
        <name>ATP</name>
        <dbReference type="ChEBI" id="CHEBI:30616"/>
    </ligand>
</feature>
<comment type="similarity">
    <text evidence="2">Belongs to the asparagine synthetase family.</text>
</comment>